<dbReference type="AlphaFoldDB" id="A0A7W5F941"/>
<dbReference type="InterPro" id="IPR051531">
    <property type="entry name" value="N-acetyltransferase"/>
</dbReference>
<dbReference type="EMBL" id="JACHXG010000005">
    <property type="protein sequence ID" value="MBB3089651.1"/>
    <property type="molecule type" value="Genomic_DNA"/>
</dbReference>
<accession>A0A7W5F941</accession>
<protein>
    <submittedName>
        <fullName evidence="2">RimJ/RimL family protein N-acetyltransferase</fullName>
    </submittedName>
</protein>
<organism evidence="2 3">
    <name type="scientific">Nocardioides albus</name>
    <dbReference type="NCBI Taxonomy" id="1841"/>
    <lineage>
        <taxon>Bacteria</taxon>
        <taxon>Bacillati</taxon>
        <taxon>Actinomycetota</taxon>
        <taxon>Actinomycetes</taxon>
        <taxon>Propionibacteriales</taxon>
        <taxon>Nocardioidaceae</taxon>
        <taxon>Nocardioides</taxon>
    </lineage>
</organism>
<evidence type="ECO:0000313" key="2">
    <source>
        <dbReference type="EMBL" id="MBB3089651.1"/>
    </source>
</evidence>
<comment type="caution">
    <text evidence="2">The sequence shown here is derived from an EMBL/GenBank/DDBJ whole genome shotgun (WGS) entry which is preliminary data.</text>
</comment>
<dbReference type="Pfam" id="PF13302">
    <property type="entry name" value="Acetyltransf_3"/>
    <property type="match status" value="1"/>
</dbReference>
<evidence type="ECO:0000313" key="3">
    <source>
        <dbReference type="Proteomes" id="UP000577707"/>
    </source>
</evidence>
<dbReference type="PANTHER" id="PTHR43792:SF1">
    <property type="entry name" value="N-ACETYLTRANSFERASE DOMAIN-CONTAINING PROTEIN"/>
    <property type="match status" value="1"/>
</dbReference>
<dbReference type="InterPro" id="IPR000182">
    <property type="entry name" value="GNAT_dom"/>
</dbReference>
<dbReference type="PROSITE" id="PS51186">
    <property type="entry name" value="GNAT"/>
    <property type="match status" value="1"/>
</dbReference>
<keyword evidence="2" id="KW-0808">Transferase</keyword>
<dbReference type="Proteomes" id="UP000577707">
    <property type="component" value="Unassembled WGS sequence"/>
</dbReference>
<dbReference type="Gene3D" id="3.40.630.30">
    <property type="match status" value="1"/>
</dbReference>
<gene>
    <name evidence="2" type="ORF">FHS12_002600</name>
</gene>
<keyword evidence="3" id="KW-1185">Reference proteome</keyword>
<dbReference type="GO" id="GO:0016747">
    <property type="term" value="F:acyltransferase activity, transferring groups other than amino-acyl groups"/>
    <property type="evidence" value="ECO:0007669"/>
    <property type="project" value="InterPro"/>
</dbReference>
<dbReference type="SUPFAM" id="SSF55729">
    <property type="entry name" value="Acyl-CoA N-acyltransferases (Nat)"/>
    <property type="match status" value="1"/>
</dbReference>
<reference evidence="2 3" key="1">
    <citation type="submission" date="2020-08" db="EMBL/GenBank/DDBJ databases">
        <title>Genomic Encyclopedia of Type Strains, Phase III (KMG-III): the genomes of soil and plant-associated and newly described type strains.</title>
        <authorList>
            <person name="Whitman W."/>
        </authorList>
    </citation>
    <scope>NUCLEOTIDE SEQUENCE [LARGE SCALE GENOMIC DNA]</scope>
    <source>
        <strain evidence="2 3">CECT 3302</strain>
    </source>
</reference>
<evidence type="ECO:0000259" key="1">
    <source>
        <dbReference type="PROSITE" id="PS51186"/>
    </source>
</evidence>
<dbReference type="RefSeq" id="WP_183545597.1">
    <property type="nucleotide sequence ID" value="NZ_BMQT01000007.1"/>
</dbReference>
<feature type="domain" description="N-acetyltransferase" evidence="1">
    <location>
        <begin position="26"/>
        <end position="189"/>
    </location>
</feature>
<sequence length="196" mass="22264">MIDTRPDPLVKADWPLRTERLVIRRMGLADIEPTWAFRSLPEVAEWVTTAFSDLDAYRKIFERPDILESSLVIEHNGFIVGDLMLRITDPWSQTEVRDQANGTQAELGWTIAPAHQGNGYATEAVRAVLDACFGPLGLRRVVAECFAENEASWRLMERLGMRRESHTVKDSLHRTRGWLDGLSYAILAEEWAAATR</sequence>
<dbReference type="InterPro" id="IPR016181">
    <property type="entry name" value="Acyl_CoA_acyltransferase"/>
</dbReference>
<proteinExistence type="predicted"/>
<name>A0A7W5F941_9ACTN</name>
<dbReference type="PANTHER" id="PTHR43792">
    <property type="entry name" value="GNAT FAMILY, PUTATIVE (AFU_ORTHOLOGUE AFUA_3G00765)-RELATED-RELATED"/>
    <property type="match status" value="1"/>
</dbReference>